<evidence type="ECO:0000313" key="2">
    <source>
        <dbReference type="Proteomes" id="UP001596356"/>
    </source>
</evidence>
<reference evidence="2" key="1">
    <citation type="journal article" date="2019" name="Int. J. Syst. Evol. Microbiol.">
        <title>The Global Catalogue of Microorganisms (GCM) 10K type strain sequencing project: providing services to taxonomists for standard genome sequencing and annotation.</title>
        <authorList>
            <consortium name="The Broad Institute Genomics Platform"/>
            <consortium name="The Broad Institute Genome Sequencing Center for Infectious Disease"/>
            <person name="Wu L."/>
            <person name="Ma J."/>
        </authorList>
    </citation>
    <scope>NUCLEOTIDE SEQUENCE [LARGE SCALE GENOMIC DNA]</scope>
    <source>
        <strain evidence="2">NBRC 106593</strain>
    </source>
</reference>
<sequence>MLTGSALWRSEPWLAQARDFVDATLAARGLRRNAPLETVRVQPWSANLRFSYSGRSDGIGWYKANVASNRFEADLIAALAVDHADRVAPHWAANDAGDFISPDYGSVLGEVVAEENLGVRWASVLTRYAELQVFVAQSDLELPTPRYLPSDVADEFDSRTDDLLAREVVRAAASRLAAGPVPMSIQHDDLHQWNVFLGADTAQAVDSARFFDWGDSHVGHPFASAQVGLDQFDEDLTWPVGPSHDELLAAYLLPWRGYADDATLRSLVNDALLIAPVSRIFSWERALADPGPESAEWAHRPGQWLDIAIDRAHAAARLS</sequence>
<keyword evidence="2" id="KW-1185">Reference proteome</keyword>
<organism evidence="1 2">
    <name type="scientific">Branchiibius cervicis</name>
    <dbReference type="NCBI Taxonomy" id="908252"/>
    <lineage>
        <taxon>Bacteria</taxon>
        <taxon>Bacillati</taxon>
        <taxon>Actinomycetota</taxon>
        <taxon>Actinomycetes</taxon>
        <taxon>Micrococcales</taxon>
        <taxon>Dermacoccaceae</taxon>
        <taxon>Branchiibius</taxon>
    </lineage>
</organism>
<dbReference type="InterPro" id="IPR011009">
    <property type="entry name" value="Kinase-like_dom_sf"/>
</dbReference>
<dbReference type="SUPFAM" id="SSF56112">
    <property type="entry name" value="Protein kinase-like (PK-like)"/>
    <property type="match status" value="1"/>
</dbReference>
<dbReference type="EMBL" id="JBHSWJ010000002">
    <property type="protein sequence ID" value="MFC6713612.1"/>
    <property type="molecule type" value="Genomic_DNA"/>
</dbReference>
<comment type="caution">
    <text evidence="1">The sequence shown here is derived from an EMBL/GenBank/DDBJ whole genome shotgun (WGS) entry which is preliminary data.</text>
</comment>
<dbReference type="RefSeq" id="WP_377821506.1">
    <property type="nucleotide sequence ID" value="NZ_JBHSWJ010000002.1"/>
</dbReference>
<evidence type="ECO:0000313" key="1">
    <source>
        <dbReference type="EMBL" id="MFC6713612.1"/>
    </source>
</evidence>
<accession>A0ABW2ARB6</accession>
<gene>
    <name evidence="1" type="ORF">ACFQBT_07095</name>
</gene>
<name>A0ABW2ARB6_9MICO</name>
<dbReference type="Proteomes" id="UP001596356">
    <property type="component" value="Unassembled WGS sequence"/>
</dbReference>
<proteinExistence type="predicted"/>
<protein>
    <submittedName>
        <fullName evidence="1">Phosphotransferase</fullName>
    </submittedName>
</protein>